<name>I2H499_HENB6</name>
<dbReference type="InParanoid" id="I2H499"/>
<evidence type="ECO:0000256" key="5">
    <source>
        <dbReference type="SAM" id="MobiDB-lite"/>
    </source>
</evidence>
<dbReference type="HOGENOM" id="CLU_000880_1_0_1"/>
<feature type="domain" description="Proteasome component Ecm29 N-terminal" evidence="6">
    <location>
        <begin position="13"/>
        <end position="531"/>
    </location>
</feature>
<dbReference type="OMA" id="CRIKDIE"/>
<keyword evidence="3" id="KW-0677">Repeat</keyword>
<evidence type="ECO:0000313" key="9">
    <source>
        <dbReference type="Proteomes" id="UP000002866"/>
    </source>
</evidence>
<feature type="compositionally biased region" description="Basic and acidic residues" evidence="5">
    <location>
        <begin position="1688"/>
        <end position="1716"/>
    </location>
</feature>
<dbReference type="OrthoDB" id="16066at2759"/>
<dbReference type="PANTHER" id="PTHR23346">
    <property type="entry name" value="TRANSLATIONAL ACTIVATOR GCN1-RELATED"/>
    <property type="match status" value="1"/>
</dbReference>
<sequence>MAQLSELKEKELVEKVELRLALSETAEKFEKSLDTFLCPLLLKLASPYGSVRQAVFQTLKHVLGRLNALPDIQLPVEKLILQGQNPILAENADDSNVRLYSLLLASKGTDRLSQTKKRAFVPTVMSGISSLPSPANSRMFHILCKLLLSWVIPAKGTKEEDDIRDFLHLEDENDLHFLLEKFTQFFMLVPAKPDPTTGVIPRGYSCPGLCSKDVEFFTFAAGVSFTRDQIIRFKSSIFKFVTNGFVQDDEILIKFLCVASTDKSDISDSALHMLTTLQIPYEQEDFINYLSSLFIGGTVQGRPPVSHGLQEKILTILNRSIYATTDPLVISKICSIGLHSDFYKLRSLCLTFITFVAQHHYENLAPQNNENGSTEGFTTNIASLIRENLHTEGWPKLEIGASTPVFKTSILQRRAQYETLGVILQKDFTLVEDLSFIKFLFDSLLGDLPDFRTTIQETMASLAVHLNKLSINSKADLKILLKKYLQDDYDLEILSEEDQKSAIMSCRYVCIKYANAAFDFDDTEARMFNIWGTSRTNRFDIIEEATKGLHPYWFRANRVLINPDYNTTSQLLSTEIVETKFPNFKDYIILLLSEINLSKKTPSLNITSTLNTAVRFAKQILISEATFHKKTVISQDEDWSIRIDKALDIDDIVVTCVQKFIDDCQQSWFVSFMQCLGNEFLVHDEGEKTAIFKYRDSIFGTTLLLLLRFCSKDSILSLESLIPRLYDYLKDINVTSATDLEVAANILGIVASDNPTNTLVRECISKLDNTIPYSDKTTKVNIYAGSYILPRLYLKKDEALTTPNTVKCLFKYLLTMLSDSKHKIEAIKLLSQVTKFGLLSKISEKDQSAIINSIFEEIQSRLLSDENTVELLGYLSMYASNFEQYVKLFNKLVDCHTTKHIELLFAAGEALSIFASSYDSVFIQKQIDVNCDYEFLKTILKRDHLNYVLQHTLNLCNSPKPTIRKAACIWLLSLIQNLSKKKEIIDNCKEIHFRFMKFLSDRDELVQEVASRGLGLVYELGTKDLQEDMVKGLLKSFTNSSEGMKMSSGSVSEDTELFDQGLLNTGEGSVRTYKDILNLASEVGDPALVYQFMSLSKSAALWSSRKGVAFGLGAIMSKNAIQLRLLNDENTALKLIPKLYRYKFDPYSSVARSMNDIWDTLISNSSEIIAKYFDAILKELLSGMGNKEWRVREASTSALLQLVQTQPQEQFSGEMLDLWTMAFRTMDDIKESVREVGTKLTTYLSKILAKSIDVSKGVSLANSKTILDNILPFFLGTKGLESDAEPVRKFALNMLMDLVKNSAEALIPFAPKLVYDFTLLFSSIEPQVINYLALNAANYNIDASTIDAKRRSGVSGSPLLESIEKLIKLSTEKQIEDHVNNSIKAARKSVGLPSKVAASTVIALLVNKYFLDLKPYSGKLLKVCVINFDDRNTTIKLSFAKTFGHIYKVVSLDKGVKYGKQLTDRYFSKSSNDDKKIVATAINSVLKYAQGQFENIASIFMPILFVGSSDSDKEVCELFNTVWTEASSSGSGTVKLYLDEILELLSKNIGSQDFNHRKTCAKAVTKLCQSMDTNASTSDKQIMKIFQLTSDALKGRSWDGKELLLESLSSLIIKFSSFLDNDNNSALVETLRNVIFAELARNNKAYVQSIILPVSKALDIFKNDTELVSKLLETITKSFTEEINDIQNKPKDDGQSDKQTTKRIKPNEDINKKSSKENIRREEFINQELEALSSLKDIPNTIIKFIVTETLNMFNQDNHNAVLYSWRSHISGCIIGINLINEENNCQTHILNNMDNVSLIMELWSTLFKISTTKESIENVKLKLIQFGGKLNQALKKFNHITESQKVSSDLTDFHQLLQAQNSLSGRLEAALRDVSAT</sequence>
<dbReference type="GO" id="GO:0000502">
    <property type="term" value="C:proteasome complex"/>
    <property type="evidence" value="ECO:0007669"/>
    <property type="project" value="UniProtKB-KW"/>
</dbReference>
<proteinExistence type="predicted"/>
<dbReference type="SUPFAM" id="SSF48371">
    <property type="entry name" value="ARM repeat"/>
    <property type="match status" value="2"/>
</dbReference>
<dbReference type="Proteomes" id="UP000002866">
    <property type="component" value="Chromosome 5"/>
</dbReference>
<evidence type="ECO:0000256" key="1">
    <source>
        <dbReference type="ARBA" id="ARBA00004496"/>
    </source>
</evidence>
<dbReference type="GO" id="GO:0043248">
    <property type="term" value="P:proteasome assembly"/>
    <property type="evidence" value="ECO:0007669"/>
    <property type="project" value="EnsemblFungi"/>
</dbReference>
<evidence type="ECO:0000256" key="2">
    <source>
        <dbReference type="ARBA" id="ARBA00022490"/>
    </source>
</evidence>
<protein>
    <recommendedName>
        <fullName evidence="10">Proteasome component ECM29</fullName>
    </recommendedName>
</protein>
<dbReference type="InterPro" id="IPR055443">
    <property type="entry name" value="HEAT_ECM29"/>
</dbReference>
<dbReference type="GO" id="GO:0042030">
    <property type="term" value="F:ATPase inhibitor activity"/>
    <property type="evidence" value="ECO:0007669"/>
    <property type="project" value="EnsemblFungi"/>
</dbReference>
<dbReference type="Pfam" id="PF13001">
    <property type="entry name" value="ECM29_N"/>
    <property type="match status" value="1"/>
</dbReference>
<feature type="region of interest" description="Disordered" evidence="5">
    <location>
        <begin position="1686"/>
        <end position="1716"/>
    </location>
</feature>
<dbReference type="STRING" id="1071380.I2H499"/>
<dbReference type="InterPro" id="IPR024372">
    <property type="entry name" value="Ecm29_N"/>
</dbReference>
<dbReference type="GO" id="GO:0036503">
    <property type="term" value="P:ERAD pathway"/>
    <property type="evidence" value="ECO:0007669"/>
    <property type="project" value="TreeGrafter"/>
</dbReference>
<dbReference type="InterPro" id="IPR011989">
    <property type="entry name" value="ARM-like"/>
</dbReference>
<dbReference type="Gene3D" id="1.25.10.10">
    <property type="entry name" value="Leucine-rich Repeat Variant"/>
    <property type="match status" value="3"/>
</dbReference>
<dbReference type="GO" id="GO:0005737">
    <property type="term" value="C:cytoplasm"/>
    <property type="evidence" value="ECO:0007669"/>
    <property type="project" value="UniProtKB-SubCell"/>
</dbReference>
<dbReference type="GeneID" id="14496194"/>
<evidence type="ECO:0008006" key="10">
    <source>
        <dbReference type="Google" id="ProtNLM"/>
    </source>
</evidence>
<dbReference type="RefSeq" id="XP_004180720.1">
    <property type="nucleotide sequence ID" value="XM_004180672.1"/>
</dbReference>
<dbReference type="FunCoup" id="I2H499">
    <property type="interactions" value="1066"/>
</dbReference>
<dbReference type="GO" id="GO:0060090">
    <property type="term" value="F:molecular adaptor activity"/>
    <property type="evidence" value="ECO:0007669"/>
    <property type="project" value="EnsemblFungi"/>
</dbReference>
<dbReference type="EMBL" id="HE806320">
    <property type="protein sequence ID" value="CCH61201.1"/>
    <property type="molecule type" value="Genomic_DNA"/>
</dbReference>
<gene>
    <name evidence="8" type="primary">TBLA0E01420</name>
    <name evidence="8" type="ORF">TBLA_0E01420</name>
</gene>
<keyword evidence="9" id="KW-1185">Reference proteome</keyword>
<evidence type="ECO:0000256" key="3">
    <source>
        <dbReference type="ARBA" id="ARBA00022737"/>
    </source>
</evidence>
<dbReference type="KEGG" id="tbl:TBLA_0E01420"/>
<dbReference type="InterPro" id="IPR016024">
    <property type="entry name" value="ARM-type_fold"/>
</dbReference>
<dbReference type="GO" id="GO:0005634">
    <property type="term" value="C:nucleus"/>
    <property type="evidence" value="ECO:0007669"/>
    <property type="project" value="EnsemblFungi"/>
</dbReference>
<feature type="domain" description="Proteasome adapter and scaffold protein ECM29 HEAT-repeat" evidence="7">
    <location>
        <begin position="1306"/>
        <end position="1467"/>
    </location>
</feature>
<evidence type="ECO:0000256" key="4">
    <source>
        <dbReference type="ARBA" id="ARBA00022942"/>
    </source>
</evidence>
<accession>I2H499</accession>
<evidence type="ECO:0000259" key="7">
    <source>
        <dbReference type="Pfam" id="PF24492"/>
    </source>
</evidence>
<dbReference type="eggNOG" id="KOG0915">
    <property type="taxonomic scope" value="Eukaryota"/>
</dbReference>
<dbReference type="Pfam" id="PF24492">
    <property type="entry name" value="HEAT_ECM29"/>
    <property type="match status" value="1"/>
</dbReference>
<organism evidence="8 9">
    <name type="scientific">Henningerozyma blattae (strain ATCC 34711 / CBS 6284 / DSM 70876 / NBRC 10599 / NRRL Y-10934 / UCD 77-7)</name>
    <name type="common">Yeast</name>
    <name type="synonym">Tetrapisispora blattae</name>
    <dbReference type="NCBI Taxonomy" id="1071380"/>
    <lineage>
        <taxon>Eukaryota</taxon>
        <taxon>Fungi</taxon>
        <taxon>Dikarya</taxon>
        <taxon>Ascomycota</taxon>
        <taxon>Saccharomycotina</taxon>
        <taxon>Saccharomycetes</taxon>
        <taxon>Saccharomycetales</taxon>
        <taxon>Saccharomycetaceae</taxon>
        <taxon>Henningerozyma</taxon>
    </lineage>
</organism>
<reference evidence="8 9" key="1">
    <citation type="journal article" date="2011" name="Proc. Natl. Acad. Sci. U.S.A.">
        <title>Evolutionary erosion of yeast sex chromosomes by mating-type switching accidents.</title>
        <authorList>
            <person name="Gordon J.L."/>
            <person name="Armisen D."/>
            <person name="Proux-Wera E."/>
            <person name="Oheigeartaigh S.S."/>
            <person name="Byrne K.P."/>
            <person name="Wolfe K.H."/>
        </authorList>
    </citation>
    <scope>NUCLEOTIDE SEQUENCE [LARGE SCALE GENOMIC DNA]</scope>
    <source>
        <strain evidence="9">ATCC 34711 / CBS 6284 / DSM 70876 / NBRC 10599 / NRRL Y-10934 / UCD 77-7</strain>
    </source>
</reference>
<keyword evidence="4" id="KW-0647">Proteasome</keyword>
<evidence type="ECO:0000313" key="8">
    <source>
        <dbReference type="EMBL" id="CCH61201.1"/>
    </source>
</evidence>
<dbReference type="PANTHER" id="PTHR23346:SF19">
    <property type="entry name" value="PROTEASOME ADAPTER AND SCAFFOLD PROTEIN ECM29"/>
    <property type="match status" value="1"/>
</dbReference>
<comment type="subcellular location">
    <subcellularLocation>
        <location evidence="1">Cytoplasm</location>
    </subcellularLocation>
</comment>
<evidence type="ECO:0000259" key="6">
    <source>
        <dbReference type="Pfam" id="PF13001"/>
    </source>
</evidence>
<keyword evidence="2" id="KW-0963">Cytoplasm</keyword>